<reference evidence="3" key="1">
    <citation type="journal article" date="2020" name="Nature">
        <title>Giant virus diversity and host interactions through global metagenomics.</title>
        <authorList>
            <person name="Schulz F."/>
            <person name="Roux S."/>
            <person name="Paez-Espino D."/>
            <person name="Jungbluth S."/>
            <person name="Walsh D.A."/>
            <person name="Denef V.J."/>
            <person name="McMahon K.D."/>
            <person name="Konstantinidis K.T."/>
            <person name="Eloe-Fadrosh E.A."/>
            <person name="Kyrpides N.C."/>
            <person name="Woyke T."/>
        </authorList>
    </citation>
    <scope>NUCLEOTIDE SEQUENCE</scope>
    <source>
        <strain evidence="3">GVMAG-M-3300005589-24</strain>
    </source>
</reference>
<dbReference type="InterPro" id="IPR002641">
    <property type="entry name" value="PNPLA_dom"/>
</dbReference>
<evidence type="ECO:0000259" key="2">
    <source>
        <dbReference type="PROSITE" id="PS51635"/>
    </source>
</evidence>
<proteinExistence type="predicted"/>
<keyword evidence="1" id="KW-0443">Lipid metabolism</keyword>
<dbReference type="InterPro" id="IPR052580">
    <property type="entry name" value="Lipid_Hydrolase"/>
</dbReference>
<accession>A0A6C0EM51</accession>
<dbReference type="PANTHER" id="PTHR46394:SF1">
    <property type="entry name" value="PNPLA DOMAIN-CONTAINING PROTEIN"/>
    <property type="match status" value="1"/>
</dbReference>
<dbReference type="Gene3D" id="3.40.1090.10">
    <property type="entry name" value="Cytosolic phospholipase A2 catalytic domain"/>
    <property type="match status" value="2"/>
</dbReference>
<dbReference type="PANTHER" id="PTHR46394">
    <property type="entry name" value="ANNEXIN"/>
    <property type="match status" value="1"/>
</dbReference>
<dbReference type="GO" id="GO:0006629">
    <property type="term" value="P:lipid metabolic process"/>
    <property type="evidence" value="ECO:0007669"/>
    <property type="project" value="UniProtKB-KW"/>
</dbReference>
<evidence type="ECO:0000313" key="3">
    <source>
        <dbReference type="EMBL" id="QHT29410.1"/>
    </source>
</evidence>
<name>A0A6C0EM51_9ZZZZ</name>
<dbReference type="SUPFAM" id="SSF52151">
    <property type="entry name" value="FabD/lysophospholipase-like"/>
    <property type="match status" value="1"/>
</dbReference>
<feature type="domain" description="PNPLA" evidence="2">
    <location>
        <begin position="14"/>
        <end position="193"/>
    </location>
</feature>
<dbReference type="InterPro" id="IPR016035">
    <property type="entry name" value="Acyl_Trfase/lysoPLipase"/>
</dbReference>
<sequence>MDDEKIKLDQYDTLVISGGGVKGFNILGAIQALYDANLVNNITTHVGTSIGAIISYLLAIGYTPIELVVSVYQNRCLERIQQFNLVAMINGNGATTFTPIYEMLEKMTLDKIGHLLTMAKLREELGKTLICTTYNMTTCRVEYLSPDTAPDLPCLTALRMTANIPLVFDRFRYMDNFYVDGGIADNFSIDKGIEYGKKVIGIYVDLNEKALQDNPEDGMMNYFFRLLQVPVIQSTRYKIESTKDKASIIRIKTTQFKNHVQFDVDSKSRLDMFSEGYGQVKMKI</sequence>
<dbReference type="Pfam" id="PF01734">
    <property type="entry name" value="Patatin"/>
    <property type="match status" value="1"/>
</dbReference>
<dbReference type="AlphaFoldDB" id="A0A6C0EM51"/>
<evidence type="ECO:0000256" key="1">
    <source>
        <dbReference type="ARBA" id="ARBA00023098"/>
    </source>
</evidence>
<protein>
    <recommendedName>
        <fullName evidence="2">PNPLA domain-containing protein</fullName>
    </recommendedName>
</protein>
<dbReference type="PROSITE" id="PS51635">
    <property type="entry name" value="PNPLA"/>
    <property type="match status" value="1"/>
</dbReference>
<organism evidence="3">
    <name type="scientific">viral metagenome</name>
    <dbReference type="NCBI Taxonomy" id="1070528"/>
    <lineage>
        <taxon>unclassified sequences</taxon>
        <taxon>metagenomes</taxon>
        <taxon>organismal metagenomes</taxon>
    </lineage>
</organism>
<dbReference type="EMBL" id="MN738877">
    <property type="protein sequence ID" value="QHT29410.1"/>
    <property type="molecule type" value="Genomic_DNA"/>
</dbReference>